<gene>
    <name evidence="2" type="ORF">ABFV83_17570</name>
</gene>
<dbReference type="Pfam" id="PF13472">
    <property type="entry name" value="Lipase_GDSL_2"/>
    <property type="match status" value="1"/>
</dbReference>
<organism evidence="2">
    <name type="scientific">Lacrimispora sp. BS-2</name>
    <dbReference type="NCBI Taxonomy" id="3151850"/>
    <lineage>
        <taxon>Bacteria</taxon>
        <taxon>Bacillati</taxon>
        <taxon>Bacillota</taxon>
        <taxon>Clostridia</taxon>
        <taxon>Lachnospirales</taxon>
        <taxon>Lachnospiraceae</taxon>
        <taxon>Lacrimispora</taxon>
    </lineage>
</organism>
<dbReference type="CDD" id="cd01839">
    <property type="entry name" value="SGNH_arylesterase_like"/>
    <property type="match status" value="1"/>
</dbReference>
<name>A0AAU7PML7_9FIRM</name>
<evidence type="ECO:0000259" key="1">
    <source>
        <dbReference type="Pfam" id="PF13472"/>
    </source>
</evidence>
<dbReference type="GO" id="GO:0016787">
    <property type="term" value="F:hydrolase activity"/>
    <property type="evidence" value="ECO:0007669"/>
    <property type="project" value="UniProtKB-KW"/>
</dbReference>
<dbReference type="AlphaFoldDB" id="A0AAU7PML7"/>
<dbReference type="InterPro" id="IPR051532">
    <property type="entry name" value="Ester_Hydrolysis_Enzymes"/>
</dbReference>
<dbReference type="PANTHER" id="PTHR30383:SF29">
    <property type="entry name" value="SGNH HYDROLASE-TYPE ESTERASE DOMAIN-CONTAINING PROTEIN"/>
    <property type="match status" value="1"/>
</dbReference>
<dbReference type="PANTHER" id="PTHR30383">
    <property type="entry name" value="THIOESTERASE 1/PROTEASE 1/LYSOPHOSPHOLIPASE L1"/>
    <property type="match status" value="1"/>
</dbReference>
<dbReference type="InterPro" id="IPR013830">
    <property type="entry name" value="SGNH_hydro"/>
</dbReference>
<dbReference type="InterPro" id="IPR036514">
    <property type="entry name" value="SGNH_hydro_sf"/>
</dbReference>
<dbReference type="SUPFAM" id="SSF52266">
    <property type="entry name" value="SGNH hydrolase"/>
    <property type="match status" value="1"/>
</dbReference>
<dbReference type="RefSeq" id="WP_349945699.1">
    <property type="nucleotide sequence ID" value="NZ_CP157940.1"/>
</dbReference>
<dbReference type="Gene3D" id="3.40.50.1110">
    <property type="entry name" value="SGNH hydrolase"/>
    <property type="match status" value="1"/>
</dbReference>
<feature type="domain" description="SGNH hydrolase-type esterase" evidence="1">
    <location>
        <begin position="8"/>
        <end position="194"/>
    </location>
</feature>
<keyword evidence="2" id="KW-0378">Hydrolase</keyword>
<evidence type="ECO:0000313" key="2">
    <source>
        <dbReference type="EMBL" id="XBS53600.1"/>
    </source>
</evidence>
<dbReference type="EMBL" id="CP157940">
    <property type="protein sequence ID" value="XBS53600.1"/>
    <property type="molecule type" value="Genomic_DNA"/>
</dbReference>
<proteinExistence type="predicted"/>
<accession>A0AAU7PML7</accession>
<protein>
    <submittedName>
        <fullName evidence="2">SGNH/GDSL hydrolase family protein</fullName>
    </submittedName>
</protein>
<reference evidence="2" key="1">
    <citation type="submission" date="2024-06" db="EMBL/GenBank/DDBJ databases">
        <title>Lacrimispora cavernae sp. nov., a novel anaerobe isolated from bat guano pile inside a cave.</title>
        <authorList>
            <person name="Miller S.L."/>
            <person name="Lu N."/>
            <person name="King J."/>
            <person name="Sankaranarayanan K."/>
            <person name="Lawson P.A."/>
        </authorList>
    </citation>
    <scope>NUCLEOTIDE SEQUENCE</scope>
    <source>
        <strain evidence="2">BS-2</strain>
    </source>
</reference>
<sequence>MIRKRVLCYGDSNTWGYMPVTGTRYEESVRYPGVMAQSLGDEYRVVEEGLNGRTTVFSDRMEPERCGIEHLLPFLLSHLPLDYLVIMLGTNDTKSHFHVNAREIGYGMEELLIRARHILDTRGFRTKIILVAPVPIYPERDPMFDQESWRKSGELALVFRELAHTYGCLYLDGGSVTRAVGEDGIHLSIQGHRALGEAIAEIIKVHEQCQFTKHMGNPSE</sequence>